<feature type="compositionally biased region" description="Low complexity" evidence="1">
    <location>
        <begin position="85"/>
        <end position="94"/>
    </location>
</feature>
<sequence length="871" mass="97052">MVPLLTSPSTLQQHQVIQVIPWSSQATLQSSSSTSRPSHYRPHSQIYSSVQSESLRRSSSFAGRLNMGLGFKDKARVKVTVTRQPQPTSPTLRLTPPPPPLDSPSSSSDNSTARVKKKRSIMLSFSNTSDSIINSPSSSPVSSSSSALLQPLPIDREDSLKEPKSPTHDSTDQRRQSHQFAVPDDPTTAWAMRYNMRLHPFHNQNVPYMQSYDPVLLESDRYTDILLQRLGGPSPSFHDYGKKPPTTALDLGCGEGHWVLHAATTWKSAEITGFDLVNVTLPAIDTTENAHFVQGNFLDPRLPFPDQSFDYVRMANLVLCIPYEKWEPLFAEVRRILTPNGRLELVDDQIFFPYGETPREPLTPVKRPPHTVRQVSSFDTFDYDDTEDLDGATLHGEESADTESTLHSEDGSTRSSFDGQPAMLSESPTVRPLTAYLPPTPSIDVPAIFNMPISPGLRDTRQARWKRQAFASRDLETVFETMLVKKYHIFARPSEFILDMLKNVFGKNDTGKTRSFHVKLAPADSPIGLPGLSITTKKATVRNREKDLEAIDEREKEEFGVLLAKNYAADPSFGSFGKKMGWKAMDMMKKDHKSTRKDGSKPISRLDETDEPREKSVSPKPAMNPKAAERLGLPFALPVSPAMSFAFSEGSDVPESPLFSGHRPSPSSSPTSPSSQQYAPVLSAKAAGRLGISYSDLATATASSTRKRGAPPPPIKPVQSPGVLVWPSTYIPMSPHELEMHACKYIHTLLGCKFALSEYVSSFEDPSGKKMVDEREFGDLIWDYECFRRARFNWPSETPDFFDDEAEPESIVFDTHTGKSSSWTNKSTTTSSADARDSFNGQYERDHLTHLRTIRVFEAIKTTRAPNSKYI</sequence>
<evidence type="ECO:0000313" key="3">
    <source>
        <dbReference type="EMBL" id="PPQ64082.1"/>
    </source>
</evidence>
<dbReference type="InterPro" id="IPR029063">
    <property type="entry name" value="SAM-dependent_MTases_sf"/>
</dbReference>
<reference evidence="3 4" key="1">
    <citation type="journal article" date="2018" name="Evol. Lett.">
        <title>Horizontal gene cluster transfer increased hallucinogenic mushroom diversity.</title>
        <authorList>
            <person name="Reynolds H.T."/>
            <person name="Vijayakumar V."/>
            <person name="Gluck-Thaler E."/>
            <person name="Korotkin H.B."/>
            <person name="Matheny P.B."/>
            <person name="Slot J.C."/>
        </authorList>
    </citation>
    <scope>NUCLEOTIDE SEQUENCE [LARGE SCALE GENOMIC DNA]</scope>
    <source>
        <strain evidence="3 4">2629</strain>
    </source>
</reference>
<feature type="domain" description="Methyltransferase" evidence="2">
    <location>
        <begin position="249"/>
        <end position="341"/>
    </location>
</feature>
<organism evidence="3 4">
    <name type="scientific">Panaeolus cyanescens</name>
    <dbReference type="NCBI Taxonomy" id="181874"/>
    <lineage>
        <taxon>Eukaryota</taxon>
        <taxon>Fungi</taxon>
        <taxon>Dikarya</taxon>
        <taxon>Basidiomycota</taxon>
        <taxon>Agaricomycotina</taxon>
        <taxon>Agaricomycetes</taxon>
        <taxon>Agaricomycetidae</taxon>
        <taxon>Agaricales</taxon>
        <taxon>Agaricineae</taxon>
        <taxon>Galeropsidaceae</taxon>
        <taxon>Panaeolus</taxon>
    </lineage>
</organism>
<feature type="compositionally biased region" description="Basic and acidic residues" evidence="1">
    <location>
        <begin position="154"/>
        <end position="175"/>
    </location>
</feature>
<dbReference type="Pfam" id="PF13649">
    <property type="entry name" value="Methyltransf_25"/>
    <property type="match status" value="1"/>
</dbReference>
<gene>
    <name evidence="3" type="ORF">CVT24_008895</name>
</gene>
<dbReference type="InParanoid" id="A0A409VAZ2"/>
<keyword evidence="4" id="KW-1185">Reference proteome</keyword>
<evidence type="ECO:0000259" key="2">
    <source>
        <dbReference type="Pfam" id="PF13649"/>
    </source>
</evidence>
<proteinExistence type="predicted"/>
<comment type="caution">
    <text evidence="3">The sequence shown here is derived from an EMBL/GenBank/DDBJ whole genome shotgun (WGS) entry which is preliminary data.</text>
</comment>
<dbReference type="AlphaFoldDB" id="A0A409VAZ2"/>
<dbReference type="PANTHER" id="PTHR43591:SF24">
    <property type="entry name" value="2-METHOXY-6-POLYPRENYL-1,4-BENZOQUINOL METHYLASE, MITOCHONDRIAL"/>
    <property type="match status" value="1"/>
</dbReference>
<feature type="compositionally biased region" description="Low complexity" evidence="1">
    <location>
        <begin position="664"/>
        <end position="675"/>
    </location>
</feature>
<feature type="compositionally biased region" description="Acidic residues" evidence="1">
    <location>
        <begin position="381"/>
        <end position="390"/>
    </location>
</feature>
<feature type="region of interest" description="Disordered" evidence="1">
    <location>
        <begin position="587"/>
        <end position="625"/>
    </location>
</feature>
<feature type="compositionally biased region" description="Basic and acidic residues" evidence="1">
    <location>
        <begin position="596"/>
        <end position="617"/>
    </location>
</feature>
<protein>
    <recommendedName>
        <fullName evidence="2">Methyltransferase domain-containing protein</fullName>
    </recommendedName>
</protein>
<dbReference type="PANTHER" id="PTHR43591">
    <property type="entry name" value="METHYLTRANSFERASE"/>
    <property type="match status" value="1"/>
</dbReference>
<accession>A0A409VAZ2</accession>
<dbReference type="OrthoDB" id="2013972at2759"/>
<dbReference type="GO" id="GO:0008168">
    <property type="term" value="F:methyltransferase activity"/>
    <property type="evidence" value="ECO:0007669"/>
    <property type="project" value="TreeGrafter"/>
</dbReference>
<feature type="region of interest" description="Disordered" evidence="1">
    <location>
        <begin position="814"/>
        <end position="837"/>
    </location>
</feature>
<dbReference type="Gene3D" id="3.40.50.150">
    <property type="entry name" value="Vaccinia Virus protein VP39"/>
    <property type="match status" value="1"/>
</dbReference>
<name>A0A409VAZ2_9AGAR</name>
<feature type="region of interest" description="Disordered" evidence="1">
    <location>
        <begin position="653"/>
        <end position="679"/>
    </location>
</feature>
<feature type="region of interest" description="Disordered" evidence="1">
    <location>
        <begin position="128"/>
        <end position="147"/>
    </location>
</feature>
<feature type="region of interest" description="Disordered" evidence="1">
    <location>
        <begin position="376"/>
        <end position="424"/>
    </location>
</feature>
<feature type="region of interest" description="Disordered" evidence="1">
    <location>
        <begin position="29"/>
        <end position="51"/>
    </location>
</feature>
<dbReference type="CDD" id="cd02440">
    <property type="entry name" value="AdoMet_MTases"/>
    <property type="match status" value="1"/>
</dbReference>
<feature type="region of interest" description="Disordered" evidence="1">
    <location>
        <begin position="81"/>
        <end position="118"/>
    </location>
</feature>
<feature type="compositionally biased region" description="Low complexity" evidence="1">
    <location>
        <begin position="128"/>
        <end position="146"/>
    </location>
</feature>
<evidence type="ECO:0000313" key="4">
    <source>
        <dbReference type="Proteomes" id="UP000284842"/>
    </source>
</evidence>
<dbReference type="Proteomes" id="UP000284842">
    <property type="component" value="Unassembled WGS sequence"/>
</dbReference>
<evidence type="ECO:0000256" key="1">
    <source>
        <dbReference type="SAM" id="MobiDB-lite"/>
    </source>
</evidence>
<dbReference type="InterPro" id="IPR041698">
    <property type="entry name" value="Methyltransf_25"/>
</dbReference>
<dbReference type="SUPFAM" id="SSF53335">
    <property type="entry name" value="S-adenosyl-L-methionine-dependent methyltransferases"/>
    <property type="match status" value="1"/>
</dbReference>
<feature type="region of interest" description="Disordered" evidence="1">
    <location>
        <begin position="154"/>
        <end position="184"/>
    </location>
</feature>
<feature type="compositionally biased region" description="Low complexity" evidence="1">
    <location>
        <begin position="818"/>
        <end position="832"/>
    </location>
</feature>
<dbReference type="STRING" id="181874.A0A409VAZ2"/>
<dbReference type="EMBL" id="NHTK01006097">
    <property type="protein sequence ID" value="PPQ64082.1"/>
    <property type="molecule type" value="Genomic_DNA"/>
</dbReference>